<dbReference type="STRING" id="767519.SAMN05216559_2538"/>
<proteinExistence type="inferred from homology"/>
<evidence type="ECO:0000256" key="2">
    <source>
        <dbReference type="ARBA" id="ARBA00022884"/>
    </source>
</evidence>
<evidence type="ECO:0000256" key="4">
    <source>
        <dbReference type="HAMAP-Rule" id="MF_00814"/>
    </source>
</evidence>
<dbReference type="Gene3D" id="1.10.8.10">
    <property type="entry name" value="DNA helicase RuvA subunit, C-terminal domain"/>
    <property type="match status" value="1"/>
</dbReference>
<dbReference type="HAMAP" id="MF_00814">
    <property type="entry name" value="NAC_arch"/>
    <property type="match status" value="1"/>
</dbReference>
<evidence type="ECO:0000256" key="5">
    <source>
        <dbReference type="NCBIfam" id="TIGR00264"/>
    </source>
</evidence>
<keyword evidence="3 4" id="KW-0653">Protein transport</keyword>
<evidence type="ECO:0000256" key="3">
    <source>
        <dbReference type="ARBA" id="ARBA00022927"/>
    </source>
</evidence>
<evidence type="ECO:0000259" key="7">
    <source>
        <dbReference type="PROSITE" id="PS51151"/>
    </source>
</evidence>
<dbReference type="InterPro" id="IPR005231">
    <property type="entry name" value="NAC_arc"/>
</dbReference>
<dbReference type="NCBIfam" id="TIGR00264">
    <property type="entry name" value="archaeal-type nascent polypeptide-associated complex protein"/>
    <property type="match status" value="1"/>
</dbReference>
<evidence type="ECO:0000313" key="8">
    <source>
        <dbReference type="EMBL" id="SFS01734.1"/>
    </source>
</evidence>
<dbReference type="GO" id="GO:0003723">
    <property type="term" value="F:RNA binding"/>
    <property type="evidence" value="ECO:0007669"/>
    <property type="project" value="UniProtKB-UniRule"/>
</dbReference>
<comment type="subunit">
    <text evidence="4">Homodimer. Interacts with the ribosome. Binds ribosomal RNA.</text>
</comment>
<feature type="region of interest" description="Disordered" evidence="6">
    <location>
        <begin position="57"/>
        <end position="101"/>
    </location>
</feature>
<dbReference type="SUPFAM" id="SSF46934">
    <property type="entry name" value="UBA-like"/>
    <property type="match status" value="1"/>
</dbReference>
<dbReference type="InterPro" id="IPR038187">
    <property type="entry name" value="NAC_A/B_dom_sf"/>
</dbReference>
<dbReference type="GO" id="GO:0015031">
    <property type="term" value="P:protein transport"/>
    <property type="evidence" value="ECO:0007669"/>
    <property type="project" value="UniProtKB-UniRule"/>
</dbReference>
<dbReference type="Gene3D" id="2.20.70.30">
    <property type="entry name" value="Nascent polypeptide-associated complex domain"/>
    <property type="match status" value="1"/>
</dbReference>
<protein>
    <recommendedName>
        <fullName evidence="4 5">Nascent polypeptide-associated complex protein</fullName>
    </recommendedName>
</protein>
<evidence type="ECO:0000313" key="9">
    <source>
        <dbReference type="Proteomes" id="UP000199062"/>
    </source>
</evidence>
<dbReference type="OrthoDB" id="53273at2157"/>
<dbReference type="RefSeq" id="WP_089816869.1">
    <property type="nucleotide sequence ID" value="NZ_FOZK01000002.1"/>
</dbReference>
<evidence type="ECO:0000256" key="6">
    <source>
        <dbReference type="SAM" id="MobiDB-lite"/>
    </source>
</evidence>
<sequence>MFGGGGGGLNPRKMKQMMEQMGIDMEDIDAEEVIIRTPDEELYFTDAEVQLMEAQGQKTYQVVGDPESRERGADSGGESASGDAGSAEAGGDAGGIPDDDVELVAMRAGVGEDAAREALEEADGDLAAAVERLE</sequence>
<dbReference type="Pfam" id="PF01849">
    <property type="entry name" value="NAC"/>
    <property type="match status" value="1"/>
</dbReference>
<feature type="compositionally biased region" description="Low complexity" evidence="6">
    <location>
        <begin position="76"/>
        <end position="90"/>
    </location>
</feature>
<dbReference type="InterPro" id="IPR002715">
    <property type="entry name" value="Nas_poly-pep-assoc_cplx_dom"/>
</dbReference>
<dbReference type="SMART" id="SM01407">
    <property type="entry name" value="NAC"/>
    <property type="match status" value="1"/>
</dbReference>
<keyword evidence="9" id="KW-1185">Reference proteome</keyword>
<comment type="similarity">
    <text evidence="4">Belongs to the NAC-alpha family.</text>
</comment>
<keyword evidence="1 4" id="KW-0813">Transport</keyword>
<comment type="function">
    <text evidence="4">Contacts the emerging nascent chain on the ribosome.</text>
</comment>
<name>A0A1I6LEA0_9EURY</name>
<organism evidence="8 9">
    <name type="scientific">Halomicrobium zhouii</name>
    <dbReference type="NCBI Taxonomy" id="767519"/>
    <lineage>
        <taxon>Archaea</taxon>
        <taxon>Methanobacteriati</taxon>
        <taxon>Methanobacteriota</taxon>
        <taxon>Stenosarchaea group</taxon>
        <taxon>Halobacteria</taxon>
        <taxon>Halobacteriales</taxon>
        <taxon>Haloarculaceae</taxon>
        <taxon>Halomicrobium</taxon>
    </lineage>
</organism>
<dbReference type="AlphaFoldDB" id="A0A1I6LEA0"/>
<keyword evidence="2 4" id="KW-0694">RNA-binding</keyword>
<reference evidence="8 9" key="1">
    <citation type="submission" date="2016-10" db="EMBL/GenBank/DDBJ databases">
        <authorList>
            <person name="de Groot N.N."/>
        </authorList>
    </citation>
    <scope>NUCLEOTIDE SEQUENCE [LARGE SCALE GENOMIC DNA]</scope>
    <source>
        <strain evidence="8 9">CGMCC 1.10457</strain>
    </source>
</reference>
<accession>A0A1I6LEA0</accession>
<dbReference type="InterPro" id="IPR009060">
    <property type="entry name" value="UBA-like_sf"/>
</dbReference>
<feature type="domain" description="NAC-A/B" evidence="7">
    <location>
        <begin position="8"/>
        <end position="75"/>
    </location>
</feature>
<gene>
    <name evidence="4" type="primary">nac</name>
    <name evidence="8" type="ORF">SAMN05216559_2538</name>
</gene>
<evidence type="ECO:0000256" key="1">
    <source>
        <dbReference type="ARBA" id="ARBA00022448"/>
    </source>
</evidence>
<dbReference type="EMBL" id="FOZK01000002">
    <property type="protein sequence ID" value="SFS01734.1"/>
    <property type="molecule type" value="Genomic_DNA"/>
</dbReference>
<dbReference type="Proteomes" id="UP000199062">
    <property type="component" value="Unassembled WGS sequence"/>
</dbReference>
<dbReference type="PROSITE" id="PS51151">
    <property type="entry name" value="NAC_AB"/>
    <property type="match status" value="1"/>
</dbReference>